<protein>
    <submittedName>
        <fullName evidence="1">Uncharacterized protein</fullName>
    </submittedName>
</protein>
<keyword evidence="2" id="KW-1185">Reference proteome</keyword>
<dbReference type="EMBL" id="CP027169">
    <property type="protein sequence ID" value="AVK08102.1"/>
    <property type="molecule type" value="Genomic_DNA"/>
</dbReference>
<dbReference type="AlphaFoldDB" id="A0A2R3J1P9"/>
<evidence type="ECO:0000313" key="1">
    <source>
        <dbReference type="EMBL" id="AVK08102.1"/>
    </source>
</evidence>
<organism evidence="1 2">
    <name type="scientific">Pseudomonas paraeruginosa</name>
    <dbReference type="NCBI Taxonomy" id="2994495"/>
    <lineage>
        <taxon>Bacteria</taxon>
        <taxon>Pseudomonadati</taxon>
        <taxon>Pseudomonadota</taxon>
        <taxon>Gammaproteobacteria</taxon>
        <taxon>Pseudomonadales</taxon>
        <taxon>Pseudomonadaceae</taxon>
        <taxon>Pseudomonas</taxon>
    </lineage>
</organism>
<reference evidence="1 2" key="1">
    <citation type="submission" date="2018-02" db="EMBL/GenBank/DDBJ databases">
        <title>FDA/CDC Antimicrobial Resistant Isolate Bank Genome Sequencing.</title>
        <authorList>
            <person name="Benahmed F.H."/>
            <person name="Lutgring J.D."/>
            <person name="Yoo B."/>
            <person name="Machado M."/>
            <person name="Brown A."/>
            <person name="McAllister G."/>
            <person name="Perry A."/>
            <person name="Halpin A.L."/>
            <person name="Vavikolanu K."/>
            <person name="Ott S."/>
            <person name="Zhao X."/>
            <person name="Tallon L.J."/>
            <person name="Sadzewicz L."/>
            <person name="Aluvathingal J."/>
            <person name="Nadendla S."/>
            <person name="Voskania-kordi A."/>
            <person name="Simonyan V."/>
            <person name="Patel J."/>
            <person name="Shawar R.M."/>
        </authorList>
    </citation>
    <scope>NUCLEOTIDE SEQUENCE [LARGE SCALE GENOMIC DNA]</scope>
    <source>
        <strain evidence="1 2">AR_0356</strain>
    </source>
</reference>
<sequence length="39" mass="4380">MLPYPCLTDASTQGWKRLFYLDPKRCCRADEKSLTGSAG</sequence>
<evidence type="ECO:0000313" key="2">
    <source>
        <dbReference type="Proteomes" id="UP000238390"/>
    </source>
</evidence>
<gene>
    <name evidence="1" type="ORF">CSB93_1209</name>
</gene>
<accession>A0A2R3J1P9</accession>
<name>A0A2R3J1P9_9PSED</name>
<dbReference type="Proteomes" id="UP000238390">
    <property type="component" value="Chromosome"/>
</dbReference>
<proteinExistence type="predicted"/>